<feature type="compositionally biased region" description="Basic residues" evidence="1">
    <location>
        <begin position="407"/>
        <end position="421"/>
    </location>
</feature>
<feature type="compositionally biased region" description="Polar residues" evidence="1">
    <location>
        <begin position="81"/>
        <end position="95"/>
    </location>
</feature>
<dbReference type="STRING" id="1149755.A0A2J6RQW3"/>
<feature type="region of interest" description="Disordered" evidence="1">
    <location>
        <begin position="324"/>
        <end position="348"/>
    </location>
</feature>
<sequence>MDPSRGHQEEQTIPWSESKFDDESQLWYSERIGASGEIEYFWHPPTANVANVPRGFGSQETSSSALYPSTPYPAYPTSASGETTYPSARDNNYTTSGSSASGSAPGPAYSSSYPAPVSSSGTLSGNYNQGLGTSSTSYYGAGPALAPAGSASVALNPYSPPPRNAQDGVRDLGSAFSGMNLNPIPEGVHAQRHIYKAPGSMSYETLDPRYRQVAEEDQENFWRIGRVFMMLWTEPAGPQVPPGGGTRNGSHISTTWLGQEAYSEIRRFVVIQEGWGNNICSPIHTYSNQATLKSNLPDRKQHAIIYTSLDCPKEYSYKAKDGSTVREGLTKDPIRVQSEQEGPEGKLHPLSRLNYSKIYTVENYVRVLNIGMVHKDYISSLWRNSMIYRATPAEKPTKHPARSGGSSHHHSSKGKGKGKSR</sequence>
<feature type="compositionally biased region" description="Basic and acidic residues" evidence="1">
    <location>
        <begin position="1"/>
        <end position="10"/>
    </location>
</feature>
<dbReference type="PANTHER" id="PTHR35391:SF5">
    <property type="entry name" value="DUF6590 DOMAIN-CONTAINING PROTEIN"/>
    <property type="match status" value="1"/>
</dbReference>
<organism evidence="3 4">
    <name type="scientific">Hyaloscypha variabilis (strain UAMH 11265 / GT02V1 / F)</name>
    <name type="common">Meliniomyces variabilis</name>
    <dbReference type="NCBI Taxonomy" id="1149755"/>
    <lineage>
        <taxon>Eukaryota</taxon>
        <taxon>Fungi</taxon>
        <taxon>Dikarya</taxon>
        <taxon>Ascomycota</taxon>
        <taxon>Pezizomycotina</taxon>
        <taxon>Leotiomycetes</taxon>
        <taxon>Helotiales</taxon>
        <taxon>Hyaloscyphaceae</taxon>
        <taxon>Hyaloscypha</taxon>
        <taxon>Hyaloscypha variabilis</taxon>
    </lineage>
</organism>
<reference evidence="3 4" key="1">
    <citation type="submission" date="2016-04" db="EMBL/GenBank/DDBJ databases">
        <title>A degradative enzymes factory behind the ericoid mycorrhizal symbiosis.</title>
        <authorList>
            <consortium name="DOE Joint Genome Institute"/>
            <person name="Martino E."/>
            <person name="Morin E."/>
            <person name="Grelet G."/>
            <person name="Kuo A."/>
            <person name="Kohler A."/>
            <person name="Daghino S."/>
            <person name="Barry K."/>
            <person name="Choi C."/>
            <person name="Cichocki N."/>
            <person name="Clum A."/>
            <person name="Copeland A."/>
            <person name="Hainaut M."/>
            <person name="Haridas S."/>
            <person name="Labutti K."/>
            <person name="Lindquist E."/>
            <person name="Lipzen A."/>
            <person name="Khouja H.-R."/>
            <person name="Murat C."/>
            <person name="Ohm R."/>
            <person name="Olson A."/>
            <person name="Spatafora J."/>
            <person name="Veneault-Fourrey C."/>
            <person name="Henrissat B."/>
            <person name="Grigoriev I."/>
            <person name="Martin F."/>
            <person name="Perotto S."/>
        </authorList>
    </citation>
    <scope>NUCLEOTIDE SEQUENCE [LARGE SCALE GENOMIC DNA]</scope>
    <source>
        <strain evidence="3 4">F</strain>
    </source>
</reference>
<feature type="region of interest" description="Disordered" evidence="1">
    <location>
        <begin position="157"/>
        <end position="176"/>
    </location>
</feature>
<dbReference type="InterPro" id="IPR046497">
    <property type="entry name" value="DUF6590"/>
</dbReference>
<dbReference type="Pfam" id="PF20233">
    <property type="entry name" value="DUF6590"/>
    <property type="match status" value="1"/>
</dbReference>
<dbReference type="PANTHER" id="PTHR35391">
    <property type="entry name" value="C2H2-TYPE DOMAIN-CONTAINING PROTEIN-RELATED"/>
    <property type="match status" value="1"/>
</dbReference>
<gene>
    <name evidence="3" type="ORF">L207DRAFT_566250</name>
</gene>
<evidence type="ECO:0000256" key="1">
    <source>
        <dbReference type="SAM" id="MobiDB-lite"/>
    </source>
</evidence>
<dbReference type="OrthoDB" id="3559580at2759"/>
<dbReference type="AlphaFoldDB" id="A0A2J6RQW3"/>
<feature type="region of interest" description="Disordered" evidence="1">
    <location>
        <begin position="393"/>
        <end position="421"/>
    </location>
</feature>
<evidence type="ECO:0000313" key="4">
    <source>
        <dbReference type="Proteomes" id="UP000235786"/>
    </source>
</evidence>
<dbReference type="EMBL" id="KZ613945">
    <property type="protein sequence ID" value="PMD40890.1"/>
    <property type="molecule type" value="Genomic_DNA"/>
</dbReference>
<dbReference type="Proteomes" id="UP000235786">
    <property type="component" value="Unassembled WGS sequence"/>
</dbReference>
<feature type="region of interest" description="Disordered" evidence="1">
    <location>
        <begin position="49"/>
        <end position="119"/>
    </location>
</feature>
<name>A0A2J6RQW3_HYAVF</name>
<feature type="compositionally biased region" description="Low complexity" evidence="1">
    <location>
        <begin position="96"/>
        <end position="119"/>
    </location>
</feature>
<protein>
    <recommendedName>
        <fullName evidence="2">DUF6590 domain-containing protein</fullName>
    </recommendedName>
</protein>
<evidence type="ECO:0000259" key="2">
    <source>
        <dbReference type="Pfam" id="PF20233"/>
    </source>
</evidence>
<evidence type="ECO:0000313" key="3">
    <source>
        <dbReference type="EMBL" id="PMD40890.1"/>
    </source>
</evidence>
<accession>A0A2J6RQW3</accession>
<feature type="compositionally biased region" description="Basic and acidic residues" evidence="1">
    <location>
        <begin position="324"/>
        <end position="334"/>
    </location>
</feature>
<keyword evidence="4" id="KW-1185">Reference proteome</keyword>
<proteinExistence type="predicted"/>
<feature type="domain" description="DUF6590" evidence="2">
    <location>
        <begin position="220"/>
        <end position="382"/>
    </location>
</feature>
<feature type="region of interest" description="Disordered" evidence="1">
    <location>
        <begin position="1"/>
        <end position="22"/>
    </location>
</feature>